<evidence type="ECO:0000256" key="7">
    <source>
        <dbReference type="ARBA" id="ARBA00023242"/>
    </source>
</evidence>
<dbReference type="EC" id="3.1.26.5" evidence="4"/>
<evidence type="ECO:0000256" key="8">
    <source>
        <dbReference type="ARBA" id="ARBA00044198"/>
    </source>
</evidence>
<keyword evidence="7" id="KW-0539">Nucleus</keyword>
<dbReference type="GO" id="GO:0001682">
    <property type="term" value="P:tRNA 5'-leader removal"/>
    <property type="evidence" value="ECO:0007669"/>
    <property type="project" value="InterPro"/>
</dbReference>
<evidence type="ECO:0000313" key="10">
    <source>
        <dbReference type="EMBL" id="KAG5663002.1"/>
    </source>
</evidence>
<comment type="catalytic activity">
    <reaction evidence="1">
        <text>Endonucleolytic cleavage of RNA, removing 5'-extranucleotides from tRNA precursor.</text>
        <dbReference type="EC" id="3.1.26.5"/>
    </reaction>
</comment>
<dbReference type="GO" id="GO:0000172">
    <property type="term" value="C:ribonuclease MRP complex"/>
    <property type="evidence" value="ECO:0007669"/>
    <property type="project" value="UniProtKB-ARBA"/>
</dbReference>
<comment type="similarity">
    <text evidence="3">Belongs to the eukaryotic/archaeal RNase P protein component 2 family.</text>
</comment>
<evidence type="ECO:0000256" key="5">
    <source>
        <dbReference type="ARBA" id="ARBA00022694"/>
    </source>
</evidence>
<evidence type="ECO:0000256" key="6">
    <source>
        <dbReference type="ARBA" id="ARBA00022801"/>
    </source>
</evidence>
<evidence type="ECO:0000313" key="11">
    <source>
        <dbReference type="Proteomes" id="UP000782241"/>
    </source>
</evidence>
<comment type="function">
    <text evidence="9">Component of ribonuclease P, a protein complex that generates mature tRNA molecules by cleaving their 5'-ends. Also a component of RNase MRP, which cleaves pre-rRNA sequences.</text>
</comment>
<evidence type="ECO:0000256" key="1">
    <source>
        <dbReference type="ARBA" id="ARBA00000928"/>
    </source>
</evidence>
<dbReference type="Gene3D" id="3.30.70.3250">
    <property type="entry name" value="Ribonuclease P, Pop5 subunit"/>
    <property type="match status" value="1"/>
</dbReference>
<evidence type="ECO:0000256" key="2">
    <source>
        <dbReference type="ARBA" id="ARBA00004123"/>
    </source>
</evidence>
<reference evidence="10" key="1">
    <citation type="submission" date="2021-04" db="EMBL/GenBank/DDBJ databases">
        <title>Draft genome of Fusarium avenaceum strain F156N33, isolated from an atmospheric sample in Virginia.</title>
        <authorList>
            <person name="Yang S."/>
            <person name="Vinatzer B.A."/>
            <person name="Coleman J."/>
        </authorList>
    </citation>
    <scope>NUCLEOTIDE SEQUENCE</scope>
    <source>
        <strain evidence="10">F156N33</strain>
    </source>
</reference>
<sequence length="231" mass="25860">MIDGTRPEIANFHGEPKQPRALSPVTSLHLLLLLKPSKLLTTTLRTILLQLFKMVRIKERYLLVNIVYPPDPAKAAKSNLPDFVLHHQPTIEKLTPGALIKGIRAEVASLYGDYGSGALMTCSVKYLSLATSTFILRCSRAHYQMLWSTLTFMDHVPVKDGRPCIFRVVRVSGTIRKAEEEAIRQAKRLILAAKEDTDSKLSLNSSLRNQEEMVLDINDVSSDEDMDDTDG</sequence>
<dbReference type="GO" id="GO:0030681">
    <property type="term" value="C:multimeric ribonuclease P complex"/>
    <property type="evidence" value="ECO:0007669"/>
    <property type="project" value="TreeGrafter"/>
</dbReference>
<comment type="caution">
    <text evidence="10">The sequence shown here is derived from an EMBL/GenBank/DDBJ whole genome shotgun (WGS) entry which is preliminary data.</text>
</comment>
<dbReference type="GO" id="GO:0000460">
    <property type="term" value="P:maturation of 5.8S rRNA"/>
    <property type="evidence" value="ECO:0007669"/>
    <property type="project" value="UniProtKB-ARBA"/>
</dbReference>
<keyword evidence="5" id="KW-0819">tRNA processing</keyword>
<keyword evidence="6" id="KW-0378">Hydrolase</keyword>
<keyword evidence="11" id="KW-1185">Reference proteome</keyword>
<dbReference type="InterPro" id="IPR038085">
    <property type="entry name" value="Rnp2-like_sf"/>
</dbReference>
<dbReference type="PANTHER" id="PTHR15441:SF2">
    <property type="entry name" value="RIBONUCLEASE P_MRP PROTEIN SUBUNIT POP5"/>
    <property type="match status" value="1"/>
</dbReference>
<dbReference type="GO" id="GO:0005730">
    <property type="term" value="C:nucleolus"/>
    <property type="evidence" value="ECO:0007669"/>
    <property type="project" value="TreeGrafter"/>
</dbReference>
<dbReference type="InterPro" id="IPR002759">
    <property type="entry name" value="Pop5/Rpp14/Rnp2-like"/>
</dbReference>
<dbReference type="GO" id="GO:0033204">
    <property type="term" value="F:ribonuclease P RNA binding"/>
    <property type="evidence" value="ECO:0007669"/>
    <property type="project" value="TreeGrafter"/>
</dbReference>
<dbReference type="GO" id="GO:0004526">
    <property type="term" value="F:ribonuclease P activity"/>
    <property type="evidence" value="ECO:0007669"/>
    <property type="project" value="UniProtKB-EC"/>
</dbReference>
<dbReference type="SUPFAM" id="SSF160350">
    <property type="entry name" value="Rnp2-like"/>
    <property type="match status" value="1"/>
</dbReference>
<protein>
    <recommendedName>
        <fullName evidence="8">Ribonuclease P/MRP protein subunit POP5</fullName>
        <ecNumber evidence="4">3.1.26.5</ecNumber>
    </recommendedName>
</protein>
<evidence type="ECO:0000256" key="9">
    <source>
        <dbReference type="ARBA" id="ARBA00055200"/>
    </source>
</evidence>
<gene>
    <name evidence="10" type="ORF">KAF25_000938</name>
</gene>
<dbReference type="AlphaFoldDB" id="A0A9P7H4Z7"/>
<dbReference type="EMBL" id="JAGPUO010000004">
    <property type="protein sequence ID" value="KAG5663002.1"/>
    <property type="molecule type" value="Genomic_DNA"/>
</dbReference>
<evidence type="ECO:0000256" key="3">
    <source>
        <dbReference type="ARBA" id="ARBA00010800"/>
    </source>
</evidence>
<comment type="subcellular location">
    <subcellularLocation>
        <location evidence="2">Nucleus</location>
    </subcellularLocation>
</comment>
<dbReference type="Pfam" id="PF01900">
    <property type="entry name" value="RNase_P_Rpp14"/>
    <property type="match status" value="1"/>
</dbReference>
<dbReference type="Proteomes" id="UP000782241">
    <property type="component" value="Unassembled WGS sequence"/>
</dbReference>
<accession>A0A9P7H4Z7</accession>
<organism evidence="10 11">
    <name type="scientific">Fusarium avenaceum</name>
    <dbReference type="NCBI Taxonomy" id="40199"/>
    <lineage>
        <taxon>Eukaryota</taxon>
        <taxon>Fungi</taxon>
        <taxon>Dikarya</taxon>
        <taxon>Ascomycota</taxon>
        <taxon>Pezizomycotina</taxon>
        <taxon>Sordariomycetes</taxon>
        <taxon>Hypocreomycetidae</taxon>
        <taxon>Hypocreales</taxon>
        <taxon>Nectriaceae</taxon>
        <taxon>Fusarium</taxon>
        <taxon>Fusarium tricinctum species complex</taxon>
    </lineage>
</organism>
<evidence type="ECO:0000256" key="4">
    <source>
        <dbReference type="ARBA" id="ARBA00012179"/>
    </source>
</evidence>
<dbReference type="FunFam" id="3.30.70.3250:FF:000004">
    <property type="entry name" value="Ribonuclease P/MRP protein subunit POP5"/>
    <property type="match status" value="1"/>
</dbReference>
<dbReference type="PANTHER" id="PTHR15441">
    <property type="entry name" value="RIBONUCLEASE P PROTEIN SUBUNIT P14"/>
    <property type="match status" value="1"/>
</dbReference>
<name>A0A9P7H4Z7_9HYPO</name>
<proteinExistence type="inferred from homology"/>